<evidence type="ECO:0000256" key="3">
    <source>
        <dbReference type="PROSITE-ProRule" id="PRU00339"/>
    </source>
</evidence>
<dbReference type="SUPFAM" id="SSF48452">
    <property type="entry name" value="TPR-like"/>
    <property type="match status" value="1"/>
</dbReference>
<dbReference type="PROSITE" id="PS50005">
    <property type="entry name" value="TPR"/>
    <property type="match status" value="2"/>
</dbReference>
<evidence type="ECO:0000256" key="4">
    <source>
        <dbReference type="SAM" id="MobiDB-lite"/>
    </source>
</evidence>
<feature type="signal peptide" evidence="5">
    <location>
        <begin position="1"/>
        <end position="22"/>
    </location>
</feature>
<organism evidence="6 7">
    <name type="scientific">Flaviflagellibacter deserti</name>
    <dbReference type="NCBI Taxonomy" id="2267266"/>
    <lineage>
        <taxon>Bacteria</taxon>
        <taxon>Pseudomonadati</taxon>
        <taxon>Pseudomonadota</taxon>
        <taxon>Alphaproteobacteria</taxon>
        <taxon>Hyphomicrobiales</taxon>
        <taxon>Flaviflagellibacter</taxon>
    </lineage>
</organism>
<dbReference type="SMART" id="SM00028">
    <property type="entry name" value="TPR"/>
    <property type="match status" value="2"/>
</dbReference>
<dbReference type="InterPro" id="IPR011990">
    <property type="entry name" value="TPR-like_helical_dom_sf"/>
</dbReference>
<feature type="chain" id="PRO_5047225311" evidence="5">
    <location>
        <begin position="23"/>
        <end position="208"/>
    </location>
</feature>
<evidence type="ECO:0000256" key="5">
    <source>
        <dbReference type="SAM" id="SignalP"/>
    </source>
</evidence>
<dbReference type="EMBL" id="JBHSJF010000002">
    <property type="protein sequence ID" value="MFC5066967.1"/>
    <property type="molecule type" value="Genomic_DNA"/>
</dbReference>
<accession>A0ABV9YXX9</accession>
<keyword evidence="1" id="KW-0677">Repeat</keyword>
<feature type="repeat" description="TPR" evidence="3">
    <location>
        <begin position="122"/>
        <end position="155"/>
    </location>
</feature>
<proteinExistence type="predicted"/>
<reference evidence="7" key="1">
    <citation type="journal article" date="2019" name="Int. J. Syst. Evol. Microbiol.">
        <title>The Global Catalogue of Microorganisms (GCM) 10K type strain sequencing project: providing services to taxonomists for standard genome sequencing and annotation.</title>
        <authorList>
            <consortium name="The Broad Institute Genomics Platform"/>
            <consortium name="The Broad Institute Genome Sequencing Center for Infectious Disease"/>
            <person name="Wu L."/>
            <person name="Ma J."/>
        </authorList>
    </citation>
    <scope>NUCLEOTIDE SEQUENCE [LARGE SCALE GENOMIC DNA]</scope>
    <source>
        <strain evidence="7">CGMCC 1.16444</strain>
    </source>
</reference>
<dbReference type="Pfam" id="PF13432">
    <property type="entry name" value="TPR_16"/>
    <property type="match status" value="1"/>
</dbReference>
<dbReference type="PANTHER" id="PTHR44858">
    <property type="entry name" value="TETRATRICOPEPTIDE REPEAT PROTEIN 6"/>
    <property type="match status" value="1"/>
</dbReference>
<name>A0ABV9YXX9_9HYPH</name>
<keyword evidence="2 3" id="KW-0802">TPR repeat</keyword>
<evidence type="ECO:0000313" key="6">
    <source>
        <dbReference type="EMBL" id="MFC5066967.1"/>
    </source>
</evidence>
<evidence type="ECO:0000256" key="1">
    <source>
        <dbReference type="ARBA" id="ARBA00022737"/>
    </source>
</evidence>
<sequence length="208" mass="23061">MSAATRSLLLSVFLLMPAAASAQDAPKDQTPAPQETPFVADGNSQQNREARLDRLFDSLSGAKDADEAKRFENTIEVLWAQSGSDTADLFAARAVDMLTEAQDQDGALRMLNAALEAKPDYAEGWNKRATLFFMKGDYAHAMRDIRETLRYEPRHYGAWAGLGRILDQTGDSKKALDAYRRAIAINPYMDGLKDEVSRLTTKVRGEEL</sequence>
<dbReference type="Proteomes" id="UP001595796">
    <property type="component" value="Unassembled WGS sequence"/>
</dbReference>
<gene>
    <name evidence="6" type="ORF">ACFPFW_02945</name>
</gene>
<dbReference type="RefSeq" id="WP_114957377.1">
    <property type="nucleotide sequence ID" value="NZ_JBHSJF010000002.1"/>
</dbReference>
<keyword evidence="7" id="KW-1185">Reference proteome</keyword>
<keyword evidence="5" id="KW-0732">Signal</keyword>
<feature type="region of interest" description="Disordered" evidence="4">
    <location>
        <begin position="23"/>
        <end position="46"/>
    </location>
</feature>
<dbReference type="InterPro" id="IPR019734">
    <property type="entry name" value="TPR_rpt"/>
</dbReference>
<protein>
    <submittedName>
        <fullName evidence="6">Tetratricopeptide repeat protein</fullName>
    </submittedName>
</protein>
<dbReference type="PANTHER" id="PTHR44858:SF1">
    <property type="entry name" value="UDP-N-ACETYLGLUCOSAMINE--PEPTIDE N-ACETYLGLUCOSAMINYLTRANSFERASE SPINDLY-RELATED"/>
    <property type="match status" value="1"/>
</dbReference>
<dbReference type="InterPro" id="IPR050498">
    <property type="entry name" value="Ycf3"/>
</dbReference>
<evidence type="ECO:0000313" key="7">
    <source>
        <dbReference type="Proteomes" id="UP001595796"/>
    </source>
</evidence>
<comment type="caution">
    <text evidence="6">The sequence shown here is derived from an EMBL/GenBank/DDBJ whole genome shotgun (WGS) entry which is preliminary data.</text>
</comment>
<feature type="repeat" description="TPR" evidence="3">
    <location>
        <begin position="156"/>
        <end position="189"/>
    </location>
</feature>
<evidence type="ECO:0000256" key="2">
    <source>
        <dbReference type="ARBA" id="ARBA00022803"/>
    </source>
</evidence>
<dbReference type="Gene3D" id="1.25.40.10">
    <property type="entry name" value="Tetratricopeptide repeat domain"/>
    <property type="match status" value="1"/>
</dbReference>